<name>A0A7W8FFX0_9BACT</name>
<sequence length="373" mass="41479">MPSPPLVSVIIPSYNYARFLPEAVRSVLRQKADNLDVEIIVVDDGSTDNTQEVAHAMLRDIVYVRQQKSGVSIARNTGIQKARGDYVVFLDADDVLMEDVLATHLNMFATHPHLDMSLCRCFDYHTPGSDGVNCLWPLMRGYWNIHICCSNVAPLHCFMLREKVIRQAGLFNVSLTGCEDYEYWLRCFSTGCRAGLAAEGLVIYRRHQTSTTANRQHMLLHEVSLRSLVANMLTSSRLTDSQEKLAGWLALASGCLSLASQITFSKALALKMQDMFVRAVQEAERLHACSKSSNADLRCIERYYPAQAIKAAGFMAEDLTPDAVEAVKLLVNHHPYLAECSAAELDSQISAMLQHLQVPGIPNVLQRFAASDS</sequence>
<accession>A0A7W8FFX0</accession>
<dbReference type="EMBL" id="JACHGO010000003">
    <property type="protein sequence ID" value="MBB5143331.1"/>
    <property type="molecule type" value="Genomic_DNA"/>
</dbReference>
<comment type="caution">
    <text evidence="2">The sequence shown here is derived from an EMBL/GenBank/DDBJ whole genome shotgun (WGS) entry which is preliminary data.</text>
</comment>
<organism evidence="2 3">
    <name type="scientific">Desulfovibrio intestinalis</name>
    <dbReference type="NCBI Taxonomy" id="58621"/>
    <lineage>
        <taxon>Bacteria</taxon>
        <taxon>Pseudomonadati</taxon>
        <taxon>Thermodesulfobacteriota</taxon>
        <taxon>Desulfovibrionia</taxon>
        <taxon>Desulfovibrionales</taxon>
        <taxon>Desulfovibrionaceae</taxon>
        <taxon>Desulfovibrio</taxon>
    </lineage>
</organism>
<dbReference type="PANTHER" id="PTHR43685">
    <property type="entry name" value="GLYCOSYLTRANSFERASE"/>
    <property type="match status" value="1"/>
</dbReference>
<proteinExistence type="predicted"/>
<dbReference type="PANTHER" id="PTHR43685:SF2">
    <property type="entry name" value="GLYCOSYLTRANSFERASE 2-LIKE DOMAIN-CONTAINING PROTEIN"/>
    <property type="match status" value="1"/>
</dbReference>
<dbReference type="RefSeq" id="WP_183718731.1">
    <property type="nucleotide sequence ID" value="NZ_JACHGO010000003.1"/>
</dbReference>
<dbReference type="Gene3D" id="3.90.550.10">
    <property type="entry name" value="Spore Coat Polysaccharide Biosynthesis Protein SpsA, Chain A"/>
    <property type="match status" value="1"/>
</dbReference>
<gene>
    <name evidence="2" type="ORF">HNQ38_001419</name>
</gene>
<dbReference type="Pfam" id="PF00535">
    <property type="entry name" value="Glycos_transf_2"/>
    <property type="match status" value="1"/>
</dbReference>
<dbReference type="InterPro" id="IPR001173">
    <property type="entry name" value="Glyco_trans_2-like"/>
</dbReference>
<dbReference type="Proteomes" id="UP000539075">
    <property type="component" value="Unassembled WGS sequence"/>
</dbReference>
<evidence type="ECO:0000259" key="1">
    <source>
        <dbReference type="Pfam" id="PF00535"/>
    </source>
</evidence>
<evidence type="ECO:0000313" key="2">
    <source>
        <dbReference type="EMBL" id="MBB5143331.1"/>
    </source>
</evidence>
<feature type="domain" description="Glycosyltransferase 2-like" evidence="1">
    <location>
        <begin position="8"/>
        <end position="113"/>
    </location>
</feature>
<reference evidence="2 3" key="1">
    <citation type="submission" date="2020-08" db="EMBL/GenBank/DDBJ databases">
        <title>Genomic Encyclopedia of Type Strains, Phase IV (KMG-IV): sequencing the most valuable type-strain genomes for metagenomic binning, comparative biology and taxonomic classification.</title>
        <authorList>
            <person name="Goeker M."/>
        </authorList>
    </citation>
    <scope>NUCLEOTIDE SEQUENCE [LARGE SCALE GENOMIC DNA]</scope>
    <source>
        <strain evidence="2 3">DSM 11275</strain>
    </source>
</reference>
<evidence type="ECO:0000313" key="3">
    <source>
        <dbReference type="Proteomes" id="UP000539075"/>
    </source>
</evidence>
<protein>
    <submittedName>
        <fullName evidence="2">GT2 family glycosyltransferase</fullName>
    </submittedName>
</protein>
<keyword evidence="3" id="KW-1185">Reference proteome</keyword>
<dbReference type="GO" id="GO:0016740">
    <property type="term" value="F:transferase activity"/>
    <property type="evidence" value="ECO:0007669"/>
    <property type="project" value="UniProtKB-KW"/>
</dbReference>
<keyword evidence="2" id="KW-0808">Transferase</keyword>
<dbReference type="AlphaFoldDB" id="A0A7W8FFX0"/>
<dbReference type="SUPFAM" id="SSF53448">
    <property type="entry name" value="Nucleotide-diphospho-sugar transferases"/>
    <property type="match status" value="1"/>
</dbReference>
<dbReference type="InterPro" id="IPR050834">
    <property type="entry name" value="Glycosyltransf_2"/>
</dbReference>
<dbReference type="InterPro" id="IPR029044">
    <property type="entry name" value="Nucleotide-diphossugar_trans"/>
</dbReference>